<dbReference type="EMBL" id="OU963895">
    <property type="protein sequence ID" value="CAH0402143.1"/>
    <property type="molecule type" value="Genomic_DNA"/>
</dbReference>
<dbReference type="PANTHER" id="PTHR11616:SF241">
    <property type="entry name" value="SODIUM- AND CHLORIDE-DEPENDENT GLYCINE TRANSPORTER 2"/>
    <property type="match status" value="1"/>
</dbReference>
<evidence type="ECO:0000256" key="8">
    <source>
        <dbReference type="SAM" id="Phobius"/>
    </source>
</evidence>
<evidence type="ECO:0000256" key="6">
    <source>
        <dbReference type="ARBA" id="ARBA00022989"/>
    </source>
</evidence>
<keyword evidence="3" id="KW-0813">Transport</keyword>
<organism evidence="9 10">
    <name type="scientific">Chilo suppressalis</name>
    <name type="common">Asiatic rice borer moth</name>
    <dbReference type="NCBI Taxonomy" id="168631"/>
    <lineage>
        <taxon>Eukaryota</taxon>
        <taxon>Metazoa</taxon>
        <taxon>Ecdysozoa</taxon>
        <taxon>Arthropoda</taxon>
        <taxon>Hexapoda</taxon>
        <taxon>Insecta</taxon>
        <taxon>Pterygota</taxon>
        <taxon>Neoptera</taxon>
        <taxon>Endopterygota</taxon>
        <taxon>Lepidoptera</taxon>
        <taxon>Glossata</taxon>
        <taxon>Ditrysia</taxon>
        <taxon>Pyraloidea</taxon>
        <taxon>Crambidae</taxon>
        <taxon>Crambinae</taxon>
        <taxon>Chilo</taxon>
    </lineage>
</organism>
<feature type="transmembrane region" description="Helical" evidence="8">
    <location>
        <begin position="494"/>
        <end position="514"/>
    </location>
</feature>
<dbReference type="PROSITE" id="PS50267">
    <property type="entry name" value="NA_NEUROTRAN_SYMP_3"/>
    <property type="match status" value="1"/>
</dbReference>
<comment type="similarity">
    <text evidence="2">Belongs to the sodium:neurotransmitter symporter (SNF) (TC 2.A.22) family.</text>
</comment>
<evidence type="ECO:0000256" key="4">
    <source>
        <dbReference type="ARBA" id="ARBA00022692"/>
    </source>
</evidence>
<gene>
    <name evidence="9" type="ORF">CHILSU_LOCUS5382</name>
</gene>
<evidence type="ECO:0000313" key="9">
    <source>
        <dbReference type="EMBL" id="CAH0402143.1"/>
    </source>
</evidence>
<dbReference type="SUPFAM" id="SSF161070">
    <property type="entry name" value="SNF-like"/>
    <property type="match status" value="1"/>
</dbReference>
<proteinExistence type="inferred from homology"/>
<keyword evidence="10" id="KW-1185">Reference proteome</keyword>
<feature type="transmembrane region" description="Helical" evidence="8">
    <location>
        <begin position="190"/>
        <end position="209"/>
    </location>
</feature>
<evidence type="ECO:0000256" key="1">
    <source>
        <dbReference type="ARBA" id="ARBA00004141"/>
    </source>
</evidence>
<dbReference type="PANTHER" id="PTHR11616">
    <property type="entry name" value="SODIUM/CHLORIDE DEPENDENT TRANSPORTER"/>
    <property type="match status" value="1"/>
</dbReference>
<evidence type="ECO:0000313" key="10">
    <source>
        <dbReference type="Proteomes" id="UP001153292"/>
    </source>
</evidence>
<name>A0ABN8B3V9_CHISP</name>
<keyword evidence="4 8" id="KW-0812">Transmembrane</keyword>
<sequence length="620" mass="70632">MPYHQATIDNNSSSSLSSVKNSKFYIIDHFKWKSIKKFIYIAHAVSFSASNYDIFSRIYENVRILDFLICEITIGMTYMCMDCFIKQYTRKIDFNSTLNPLLKGITYGILLQSALWTLLHSSDLADSVCFLAASLKSSPSWSKCQKTDLNMSCVSSRDVLLRCSNKDFTSFNNTSAHINYLKSFMHQDKYIITTRFFVTALVWIFNFFYSTVPDETLIKILKLTFLWRFYSTITVLVLIIFAFSNIKSLSAIANIFEVNTPTSFTASMDHIAYAFNIGLIGVYDFGTMSPYTMIDNAVVIFTVIFTISAFARSVIVKILYTAMTTCVKVNISITPHNLLFAVLPLSTDFFYAHKLYVIYIYLNTLLGAEASLATLTLTMSKLIHSEFRSVKNIYIVGVLCFIGFSFSVPVTSLLSYHKMQGVIYGLNVTVLYLGGFKVAIVMWIYGVQRFSTDIRFWLGFNPTKFWRICWSFMPVVLFTCFGTRVYILTQMRDLTMVASAAAWISLSLLTVLIIQLRTASQYIVSGNLANVLSCSKKYGPPDPVYRKRRRNFTETLRIRRCAHSCKVIDDMLDCNHLPITSKYTTGLYSESSSMQKIYEAGTSKQPIATIESQHSGNYRQ</sequence>
<feature type="transmembrane region" description="Helical" evidence="8">
    <location>
        <begin position="465"/>
        <end position="488"/>
    </location>
</feature>
<dbReference type="InterPro" id="IPR000175">
    <property type="entry name" value="Na/ntran_symport"/>
</dbReference>
<protein>
    <recommendedName>
        <fullName evidence="11">Sodium-dependent dopamine transporter</fullName>
    </recommendedName>
</protein>
<keyword evidence="5" id="KW-0769">Symport</keyword>
<reference evidence="9" key="1">
    <citation type="submission" date="2021-12" db="EMBL/GenBank/DDBJ databases">
        <authorList>
            <person name="King R."/>
        </authorList>
    </citation>
    <scope>NUCLEOTIDE SEQUENCE</scope>
</reference>
<evidence type="ECO:0000256" key="5">
    <source>
        <dbReference type="ARBA" id="ARBA00022847"/>
    </source>
</evidence>
<evidence type="ECO:0008006" key="11">
    <source>
        <dbReference type="Google" id="ProtNLM"/>
    </source>
</evidence>
<feature type="transmembrane region" description="Helical" evidence="8">
    <location>
        <begin position="392"/>
        <end position="416"/>
    </location>
</feature>
<keyword evidence="7 8" id="KW-0472">Membrane</keyword>
<accession>A0ABN8B3V9</accession>
<dbReference type="InterPro" id="IPR037272">
    <property type="entry name" value="SNS_sf"/>
</dbReference>
<dbReference type="Pfam" id="PF00209">
    <property type="entry name" value="SNF"/>
    <property type="match status" value="1"/>
</dbReference>
<feature type="transmembrane region" description="Helical" evidence="8">
    <location>
        <begin position="271"/>
        <end position="291"/>
    </location>
</feature>
<feature type="transmembrane region" description="Helical" evidence="8">
    <location>
        <begin position="422"/>
        <end position="445"/>
    </location>
</feature>
<feature type="transmembrane region" description="Helical" evidence="8">
    <location>
        <begin position="358"/>
        <end position="380"/>
    </location>
</feature>
<feature type="transmembrane region" description="Helical" evidence="8">
    <location>
        <begin position="297"/>
        <end position="320"/>
    </location>
</feature>
<feature type="transmembrane region" description="Helical" evidence="8">
    <location>
        <begin position="229"/>
        <end position="250"/>
    </location>
</feature>
<dbReference type="Proteomes" id="UP001153292">
    <property type="component" value="Chromosome 2"/>
</dbReference>
<evidence type="ECO:0000256" key="2">
    <source>
        <dbReference type="ARBA" id="ARBA00006459"/>
    </source>
</evidence>
<evidence type="ECO:0000256" key="3">
    <source>
        <dbReference type="ARBA" id="ARBA00022448"/>
    </source>
</evidence>
<comment type="subcellular location">
    <subcellularLocation>
        <location evidence="1">Membrane</location>
        <topology evidence="1">Multi-pass membrane protein</topology>
    </subcellularLocation>
</comment>
<keyword evidence="6 8" id="KW-1133">Transmembrane helix</keyword>
<evidence type="ECO:0000256" key="7">
    <source>
        <dbReference type="ARBA" id="ARBA00023136"/>
    </source>
</evidence>